<dbReference type="Pfam" id="PF00646">
    <property type="entry name" value="F-box"/>
    <property type="match status" value="1"/>
</dbReference>
<keyword evidence="3" id="KW-1185">Reference proteome</keyword>
<organism evidence="2 3">
    <name type="scientific">Cristinia sonorae</name>
    <dbReference type="NCBI Taxonomy" id="1940300"/>
    <lineage>
        <taxon>Eukaryota</taxon>
        <taxon>Fungi</taxon>
        <taxon>Dikarya</taxon>
        <taxon>Basidiomycota</taxon>
        <taxon>Agaricomycotina</taxon>
        <taxon>Agaricomycetes</taxon>
        <taxon>Agaricomycetidae</taxon>
        <taxon>Agaricales</taxon>
        <taxon>Pleurotineae</taxon>
        <taxon>Stephanosporaceae</taxon>
        <taxon>Cristinia</taxon>
    </lineage>
</organism>
<proteinExistence type="predicted"/>
<dbReference type="PROSITE" id="PS50181">
    <property type="entry name" value="FBOX"/>
    <property type="match status" value="1"/>
</dbReference>
<dbReference type="InterPro" id="IPR036047">
    <property type="entry name" value="F-box-like_dom_sf"/>
</dbReference>
<dbReference type="CDD" id="cd09917">
    <property type="entry name" value="F-box_SF"/>
    <property type="match status" value="1"/>
</dbReference>
<dbReference type="EMBL" id="JAEVFJ010000053">
    <property type="protein sequence ID" value="KAH8080703.1"/>
    <property type="molecule type" value="Genomic_DNA"/>
</dbReference>
<gene>
    <name evidence="2" type="ORF">BXZ70DRAFT_637251</name>
</gene>
<protein>
    <recommendedName>
        <fullName evidence="1">F-box domain-containing protein</fullName>
    </recommendedName>
</protein>
<sequence length="528" mass="58758">MPRFSDFPNEVIEKILLTADVLSVRQFAQVSKRFRAFTTDSLSLVYKCELFDNGMVDGRPGGLDTASRLRSLQDRRIAWKTIKPTTRKRITLALNDLPWSHNDTHIVWYDGSNRLIHVLQVPSFFRNIEENSWVLDVVGEIAREEGPDAVIADASQDLLVCASIDSGHNDCSTLEVVLQRLTNGNMHPESQNPVIRFTWPYLYNSFDPLSACLGGDYICALARPDGLPLHRRRFPEDTGYYARMLAVLNWKTGSVCLSIVGESVSCAFIDNHYLLIGYDDPQSYILSVVDLRKCLGIVSDAPEILSTYSLFQLRLPDKPTTCDSYTAEIFAAPSPMSATSDLNILPQVPFHTNSDRIFQIEFEAASSHLEGSLLRLLVRSTTIHDLIGRSGQIPALIQWDEWGPHGCVVLPHSSSRFSGAVYGGSVVFRQPLSSPSAQEGDSPNPPANFFIFELPVAMPHWPFVPAGDNQLFVPTTNVLDIDNIDFSEVDPSILARGVLPGSDYLGTDCVVIDRRGFFEGPDLEILCF</sequence>
<dbReference type="SUPFAM" id="SSF81383">
    <property type="entry name" value="F-box domain"/>
    <property type="match status" value="1"/>
</dbReference>
<accession>A0A8K0XK94</accession>
<evidence type="ECO:0000259" key="1">
    <source>
        <dbReference type="PROSITE" id="PS50181"/>
    </source>
</evidence>
<dbReference type="InterPro" id="IPR001810">
    <property type="entry name" value="F-box_dom"/>
</dbReference>
<dbReference type="Proteomes" id="UP000813824">
    <property type="component" value="Unassembled WGS sequence"/>
</dbReference>
<feature type="domain" description="F-box" evidence="1">
    <location>
        <begin position="1"/>
        <end position="49"/>
    </location>
</feature>
<dbReference type="OrthoDB" id="2745718at2759"/>
<evidence type="ECO:0000313" key="2">
    <source>
        <dbReference type="EMBL" id="KAH8080703.1"/>
    </source>
</evidence>
<comment type="caution">
    <text evidence="2">The sequence shown here is derived from an EMBL/GenBank/DDBJ whole genome shotgun (WGS) entry which is preliminary data.</text>
</comment>
<evidence type="ECO:0000313" key="3">
    <source>
        <dbReference type="Proteomes" id="UP000813824"/>
    </source>
</evidence>
<reference evidence="2" key="1">
    <citation type="journal article" date="2021" name="New Phytol.">
        <title>Evolutionary innovations through gain and loss of genes in the ectomycorrhizal Boletales.</title>
        <authorList>
            <person name="Wu G."/>
            <person name="Miyauchi S."/>
            <person name="Morin E."/>
            <person name="Kuo A."/>
            <person name="Drula E."/>
            <person name="Varga T."/>
            <person name="Kohler A."/>
            <person name="Feng B."/>
            <person name="Cao Y."/>
            <person name="Lipzen A."/>
            <person name="Daum C."/>
            <person name="Hundley H."/>
            <person name="Pangilinan J."/>
            <person name="Johnson J."/>
            <person name="Barry K."/>
            <person name="LaButti K."/>
            <person name="Ng V."/>
            <person name="Ahrendt S."/>
            <person name="Min B."/>
            <person name="Choi I.G."/>
            <person name="Park H."/>
            <person name="Plett J.M."/>
            <person name="Magnuson J."/>
            <person name="Spatafora J.W."/>
            <person name="Nagy L.G."/>
            <person name="Henrissat B."/>
            <person name="Grigoriev I.V."/>
            <person name="Yang Z.L."/>
            <person name="Xu J."/>
            <person name="Martin F.M."/>
        </authorList>
    </citation>
    <scope>NUCLEOTIDE SEQUENCE</scope>
    <source>
        <strain evidence="2">KKN 215</strain>
    </source>
</reference>
<dbReference type="AlphaFoldDB" id="A0A8K0XK94"/>
<name>A0A8K0XK94_9AGAR</name>